<evidence type="ECO:0000313" key="4">
    <source>
        <dbReference type="EMBL" id="MBQ0923493.1"/>
    </source>
</evidence>
<dbReference type="Gene3D" id="1.10.10.10">
    <property type="entry name" value="Winged helix-like DNA-binding domain superfamily/Winged helix DNA-binding domain"/>
    <property type="match status" value="1"/>
</dbReference>
<feature type="domain" description="Transcriptional repressor PaaX-like C-terminal" evidence="2">
    <location>
        <begin position="167"/>
        <end position="244"/>
    </location>
</feature>
<evidence type="ECO:0000259" key="2">
    <source>
        <dbReference type="Pfam" id="PF08223"/>
    </source>
</evidence>
<reference evidence="4 5" key="1">
    <citation type="submission" date="2021-04" db="EMBL/GenBank/DDBJ databases">
        <title>Whole-genome sequencing of Saccharopolyspora endophytica KCTC 19397.</title>
        <authorList>
            <person name="Ay H."/>
            <person name="Saygin H."/>
            <person name="Sahin N."/>
        </authorList>
    </citation>
    <scope>NUCLEOTIDE SEQUENCE [LARGE SCALE GENOMIC DNA]</scope>
    <source>
        <strain evidence="4 5">KCTC 19397</strain>
    </source>
</reference>
<proteinExistence type="predicted"/>
<evidence type="ECO:0000259" key="3">
    <source>
        <dbReference type="Pfam" id="PF20803"/>
    </source>
</evidence>
<dbReference type="InterPro" id="IPR036388">
    <property type="entry name" value="WH-like_DNA-bd_sf"/>
</dbReference>
<dbReference type="Pfam" id="PF08223">
    <property type="entry name" value="PaaX_C"/>
    <property type="match status" value="1"/>
</dbReference>
<dbReference type="InterPro" id="IPR048846">
    <property type="entry name" value="PaaX-like_central"/>
</dbReference>
<accession>A0ABS5DB69</accession>
<dbReference type="Gene3D" id="3.30.70.2650">
    <property type="match status" value="1"/>
</dbReference>
<dbReference type="EMBL" id="JAGPXE010000002">
    <property type="protein sequence ID" value="MBQ0923493.1"/>
    <property type="molecule type" value="Genomic_DNA"/>
</dbReference>
<comment type="caution">
    <text evidence="4">The sequence shown here is derived from an EMBL/GenBank/DDBJ whole genome shotgun (WGS) entry which is preliminary data.</text>
</comment>
<dbReference type="PANTHER" id="PTHR30319">
    <property type="entry name" value="PHENYLACETIC ACID REGULATOR-RELATED TRANSCRIPTIONAL REPRESSOR"/>
    <property type="match status" value="1"/>
</dbReference>
<evidence type="ECO:0000259" key="1">
    <source>
        <dbReference type="Pfam" id="PF07848"/>
    </source>
</evidence>
<protein>
    <submittedName>
        <fullName evidence="4">PaaX family transcriptional regulator</fullName>
    </submittedName>
</protein>
<evidence type="ECO:0000313" key="5">
    <source>
        <dbReference type="Proteomes" id="UP000674084"/>
    </source>
</evidence>
<feature type="domain" description="Transcriptional repressor PaaX-like N-terminal" evidence="1">
    <location>
        <begin position="2"/>
        <end position="59"/>
    </location>
</feature>
<organism evidence="4 5">
    <name type="scientific">Saccharopolyspora endophytica</name>
    <dbReference type="NCBI Taxonomy" id="543886"/>
    <lineage>
        <taxon>Bacteria</taxon>
        <taxon>Bacillati</taxon>
        <taxon>Actinomycetota</taxon>
        <taxon>Actinomycetes</taxon>
        <taxon>Pseudonocardiales</taxon>
        <taxon>Pseudonocardiaceae</taxon>
        <taxon>Saccharopolyspora</taxon>
    </lineage>
</organism>
<dbReference type="Proteomes" id="UP000674084">
    <property type="component" value="Unassembled WGS sequence"/>
</dbReference>
<dbReference type="Pfam" id="PF20803">
    <property type="entry name" value="PaaX_M"/>
    <property type="match status" value="1"/>
</dbReference>
<gene>
    <name evidence="4" type="ORF">KBO27_06035</name>
</gene>
<dbReference type="PANTHER" id="PTHR30319:SF1">
    <property type="entry name" value="TRANSCRIPTIONAL REPRESSOR PAAX"/>
    <property type="match status" value="1"/>
</dbReference>
<sequence length="260" mass="29906">MGEFAYPRDEAIWTTALVRVLNGLGVEGHAARQAISRSADAGWIERERIGRTARWRLTRSGKKIIEDGLHRATEFLDRSEPWDGRWLVLLVSVPQGERTTRKRLYGGLAWLRMGNPTPGVWLTPHVDTAGDLRDLIAEFNLTETAISFVGHTEDVGLSDEQIVQRAWNLAELANTYQTLLARYADHRPADGDEVLLSYLELRNYLQQFMRLDPQLPEELLPKWVGHEASDLFRNRRERWLAGAWERWEEILREARPNGAD</sequence>
<feature type="domain" description="Transcriptional repressor PaaX-like central Cas2-like" evidence="3">
    <location>
        <begin position="80"/>
        <end position="156"/>
    </location>
</feature>
<dbReference type="InterPro" id="IPR011965">
    <property type="entry name" value="PaaX_trns_reg"/>
</dbReference>
<name>A0ABS5DB69_9PSEU</name>
<dbReference type="Pfam" id="PF07848">
    <property type="entry name" value="PaaX"/>
    <property type="match status" value="1"/>
</dbReference>
<dbReference type="PIRSF" id="PIRSF020623">
    <property type="entry name" value="PaaX"/>
    <property type="match status" value="1"/>
</dbReference>
<keyword evidence="5" id="KW-1185">Reference proteome</keyword>
<dbReference type="InterPro" id="IPR012906">
    <property type="entry name" value="PaaX-like_N"/>
</dbReference>
<dbReference type="InterPro" id="IPR013225">
    <property type="entry name" value="PaaX_C"/>
</dbReference>